<evidence type="ECO:0000313" key="2">
    <source>
        <dbReference type="EMBL" id="KAF6275461.1"/>
    </source>
</evidence>
<feature type="compositionally biased region" description="Basic and acidic residues" evidence="1">
    <location>
        <begin position="65"/>
        <end position="75"/>
    </location>
</feature>
<gene>
    <name evidence="2" type="ORF">mMyoMyo1_010319</name>
</gene>
<dbReference type="Proteomes" id="UP000527355">
    <property type="component" value="Unassembled WGS sequence"/>
</dbReference>
<reference evidence="2 3" key="1">
    <citation type="journal article" date="2020" name="Nature">
        <title>Six reference-quality genomes reveal evolution of bat adaptations.</title>
        <authorList>
            <person name="Jebb D."/>
            <person name="Huang Z."/>
            <person name="Pippel M."/>
            <person name="Hughes G.M."/>
            <person name="Lavrichenko K."/>
            <person name="Devanna P."/>
            <person name="Winkler S."/>
            <person name="Jermiin L.S."/>
            <person name="Skirmuntt E.C."/>
            <person name="Katzourakis A."/>
            <person name="Burkitt-Gray L."/>
            <person name="Ray D.A."/>
            <person name="Sullivan K.A.M."/>
            <person name="Roscito J.G."/>
            <person name="Kirilenko B.M."/>
            <person name="Davalos L.M."/>
            <person name="Corthals A.P."/>
            <person name="Power M.L."/>
            <person name="Jones G."/>
            <person name="Ransome R.D."/>
            <person name="Dechmann D.K.N."/>
            <person name="Locatelli A.G."/>
            <person name="Puechmaille S.J."/>
            <person name="Fedrigo O."/>
            <person name="Jarvis E.D."/>
            <person name="Hiller M."/>
            <person name="Vernes S.C."/>
            <person name="Myers E.W."/>
            <person name="Teeling E.C."/>
        </authorList>
    </citation>
    <scope>NUCLEOTIDE SEQUENCE [LARGE SCALE GENOMIC DNA]</scope>
    <source>
        <strain evidence="2">MMyoMyo1</strain>
        <tissue evidence="2">Flight muscle</tissue>
    </source>
</reference>
<sequence length="149" mass="16206">MKQRAGTRGTDSHTHTSLCEGRLATLPGPQGGKGCDLLKQAPRNRNRSQGPRLHACPRVHGGRSPQDRLPKETGAHRRLLGPLSNSTRAPLPRGRPASEKTQEGCAQLPCQMGEGHSHHLFFLPKLETPPNRPHFQPPRPPGSTGLPQL</sequence>
<comment type="caution">
    <text evidence="2">The sequence shown here is derived from an EMBL/GenBank/DDBJ whole genome shotgun (WGS) entry which is preliminary data.</text>
</comment>
<feature type="region of interest" description="Disordered" evidence="1">
    <location>
        <begin position="124"/>
        <end position="149"/>
    </location>
</feature>
<proteinExistence type="predicted"/>
<accession>A0A7J7RH00</accession>
<keyword evidence="3" id="KW-1185">Reference proteome</keyword>
<name>A0A7J7RH00_MYOMY</name>
<dbReference type="EMBL" id="JABWUV010000027">
    <property type="protein sequence ID" value="KAF6275461.1"/>
    <property type="molecule type" value="Genomic_DNA"/>
</dbReference>
<organism evidence="2 3">
    <name type="scientific">Myotis myotis</name>
    <name type="common">Greater mouse-eared bat</name>
    <name type="synonym">Vespertilio myotis</name>
    <dbReference type="NCBI Taxonomy" id="51298"/>
    <lineage>
        <taxon>Eukaryota</taxon>
        <taxon>Metazoa</taxon>
        <taxon>Chordata</taxon>
        <taxon>Craniata</taxon>
        <taxon>Vertebrata</taxon>
        <taxon>Euteleostomi</taxon>
        <taxon>Mammalia</taxon>
        <taxon>Eutheria</taxon>
        <taxon>Laurasiatheria</taxon>
        <taxon>Chiroptera</taxon>
        <taxon>Yangochiroptera</taxon>
        <taxon>Vespertilionidae</taxon>
        <taxon>Myotis</taxon>
    </lineage>
</organism>
<evidence type="ECO:0000313" key="3">
    <source>
        <dbReference type="Proteomes" id="UP000527355"/>
    </source>
</evidence>
<protein>
    <submittedName>
        <fullName evidence="2">Uncharacterized protein</fullName>
    </submittedName>
</protein>
<dbReference type="AlphaFoldDB" id="A0A7J7RH00"/>
<feature type="compositionally biased region" description="Pro residues" evidence="1">
    <location>
        <begin position="130"/>
        <end position="141"/>
    </location>
</feature>
<evidence type="ECO:0000256" key="1">
    <source>
        <dbReference type="SAM" id="MobiDB-lite"/>
    </source>
</evidence>
<feature type="region of interest" description="Disordered" evidence="1">
    <location>
        <begin position="1"/>
        <end position="104"/>
    </location>
</feature>